<dbReference type="Proteomes" id="UP000799428">
    <property type="component" value="Unassembled WGS sequence"/>
</dbReference>
<evidence type="ECO:0000256" key="6">
    <source>
        <dbReference type="SAM" id="MobiDB-lite"/>
    </source>
</evidence>
<name>A0A6G1KM54_9PLEO</name>
<dbReference type="EMBL" id="MU005765">
    <property type="protein sequence ID" value="KAF2713471.1"/>
    <property type="molecule type" value="Genomic_DNA"/>
</dbReference>
<feature type="transmembrane region" description="Helical" evidence="7">
    <location>
        <begin position="205"/>
        <end position="225"/>
    </location>
</feature>
<feature type="transmembrane region" description="Helical" evidence="7">
    <location>
        <begin position="126"/>
        <end position="148"/>
    </location>
</feature>
<keyword evidence="2 7" id="KW-0812">Transmembrane</keyword>
<dbReference type="PANTHER" id="PTHR33048:SF47">
    <property type="entry name" value="INTEGRAL MEMBRANE PROTEIN-RELATED"/>
    <property type="match status" value="1"/>
</dbReference>
<evidence type="ECO:0000259" key="8">
    <source>
        <dbReference type="Pfam" id="PF20684"/>
    </source>
</evidence>
<accession>A0A6G1KM54</accession>
<dbReference type="OrthoDB" id="3529975at2759"/>
<evidence type="ECO:0000256" key="1">
    <source>
        <dbReference type="ARBA" id="ARBA00004141"/>
    </source>
</evidence>
<evidence type="ECO:0000256" key="7">
    <source>
        <dbReference type="SAM" id="Phobius"/>
    </source>
</evidence>
<reference evidence="9" key="1">
    <citation type="journal article" date="2020" name="Stud. Mycol.">
        <title>101 Dothideomycetes genomes: a test case for predicting lifestyles and emergence of pathogens.</title>
        <authorList>
            <person name="Haridas S."/>
            <person name="Albert R."/>
            <person name="Binder M."/>
            <person name="Bloem J."/>
            <person name="Labutti K."/>
            <person name="Salamov A."/>
            <person name="Andreopoulos B."/>
            <person name="Baker S."/>
            <person name="Barry K."/>
            <person name="Bills G."/>
            <person name="Bluhm B."/>
            <person name="Cannon C."/>
            <person name="Castanera R."/>
            <person name="Culley D."/>
            <person name="Daum C."/>
            <person name="Ezra D."/>
            <person name="Gonzalez J."/>
            <person name="Henrissat B."/>
            <person name="Kuo A."/>
            <person name="Liang C."/>
            <person name="Lipzen A."/>
            <person name="Lutzoni F."/>
            <person name="Magnuson J."/>
            <person name="Mondo S."/>
            <person name="Nolan M."/>
            <person name="Ohm R."/>
            <person name="Pangilinan J."/>
            <person name="Park H.-J."/>
            <person name="Ramirez L."/>
            <person name="Alfaro M."/>
            <person name="Sun H."/>
            <person name="Tritt A."/>
            <person name="Yoshinaga Y."/>
            <person name="Zwiers L.-H."/>
            <person name="Turgeon B."/>
            <person name="Goodwin S."/>
            <person name="Spatafora J."/>
            <person name="Crous P."/>
            <person name="Grigoriev I."/>
        </authorList>
    </citation>
    <scope>NUCLEOTIDE SEQUENCE</scope>
    <source>
        <strain evidence="9">CBS 279.74</strain>
    </source>
</reference>
<feature type="region of interest" description="Disordered" evidence="6">
    <location>
        <begin position="291"/>
        <end position="360"/>
    </location>
</feature>
<evidence type="ECO:0000256" key="3">
    <source>
        <dbReference type="ARBA" id="ARBA00022989"/>
    </source>
</evidence>
<dbReference type="GO" id="GO:0016020">
    <property type="term" value="C:membrane"/>
    <property type="evidence" value="ECO:0007669"/>
    <property type="project" value="UniProtKB-SubCell"/>
</dbReference>
<evidence type="ECO:0000256" key="5">
    <source>
        <dbReference type="ARBA" id="ARBA00038359"/>
    </source>
</evidence>
<dbReference type="InterPro" id="IPR052337">
    <property type="entry name" value="SAT4-like"/>
</dbReference>
<gene>
    <name evidence="9" type="ORF">K504DRAFT_398700</name>
</gene>
<dbReference type="AlphaFoldDB" id="A0A6G1KM54"/>
<dbReference type="Pfam" id="PF20684">
    <property type="entry name" value="Fung_rhodopsin"/>
    <property type="match status" value="1"/>
</dbReference>
<feature type="transmembrane region" description="Helical" evidence="7">
    <location>
        <begin position="171"/>
        <end position="193"/>
    </location>
</feature>
<evidence type="ECO:0000256" key="2">
    <source>
        <dbReference type="ARBA" id="ARBA00022692"/>
    </source>
</evidence>
<dbReference type="PANTHER" id="PTHR33048">
    <property type="entry name" value="PTH11-LIKE INTEGRAL MEMBRANE PROTEIN (AFU_ORTHOLOGUE AFUA_5G11245)"/>
    <property type="match status" value="1"/>
</dbReference>
<protein>
    <recommendedName>
        <fullName evidence="8">Rhodopsin domain-containing protein</fullName>
    </recommendedName>
</protein>
<feature type="compositionally biased region" description="Polar residues" evidence="6">
    <location>
        <begin position="351"/>
        <end position="360"/>
    </location>
</feature>
<keyword evidence="10" id="KW-1185">Reference proteome</keyword>
<evidence type="ECO:0000313" key="9">
    <source>
        <dbReference type="EMBL" id="KAF2713471.1"/>
    </source>
</evidence>
<feature type="transmembrane region" description="Helical" evidence="7">
    <location>
        <begin position="42"/>
        <end position="66"/>
    </location>
</feature>
<dbReference type="InterPro" id="IPR049326">
    <property type="entry name" value="Rhodopsin_dom_fungi"/>
</dbReference>
<organism evidence="9 10">
    <name type="scientific">Pleomassaria siparia CBS 279.74</name>
    <dbReference type="NCBI Taxonomy" id="1314801"/>
    <lineage>
        <taxon>Eukaryota</taxon>
        <taxon>Fungi</taxon>
        <taxon>Dikarya</taxon>
        <taxon>Ascomycota</taxon>
        <taxon>Pezizomycotina</taxon>
        <taxon>Dothideomycetes</taxon>
        <taxon>Pleosporomycetidae</taxon>
        <taxon>Pleosporales</taxon>
        <taxon>Pleomassariaceae</taxon>
        <taxon>Pleomassaria</taxon>
    </lineage>
</organism>
<feature type="transmembrane region" description="Helical" evidence="7">
    <location>
        <begin position="91"/>
        <end position="114"/>
    </location>
</feature>
<sequence length="360" mass="39669">MSSESIGWQLQWFTGFFVPLQIIAVALRFYARQMVLGAHFVFEDALVFVSLILQLALAGVGIGSVYHGGVGHHLEYLEENEPQKVLTWGKYLLTLATLYFVTVMVPKIAVLALYKRIFPARSVQIIIYLLGGILIGGAIANVVTSLAACKPFKANYNPTLPGAKCIDKEAFYVWTSVPNIITDVIMLVLPLPIVWNLHNTKRIKVALTFTFLVGSFGLVASILRFHTFFVTNSFTDGTYDAVELIIWTLAEPGIYLISACLMTYRPLVERVTRSRAFGGLKGSLHVSSQRMGIGNGAGREGESGERSLPLKSLNKSGRGFTELTDEESVEVIRTSSDGGRPRQEDGIVVTTEIQNSWSRS</sequence>
<feature type="transmembrane region" description="Helical" evidence="7">
    <location>
        <begin position="245"/>
        <end position="264"/>
    </location>
</feature>
<proteinExistence type="inferred from homology"/>
<feature type="transmembrane region" description="Helical" evidence="7">
    <location>
        <begin position="12"/>
        <end position="30"/>
    </location>
</feature>
<keyword evidence="4 7" id="KW-0472">Membrane</keyword>
<keyword evidence="3 7" id="KW-1133">Transmembrane helix</keyword>
<evidence type="ECO:0000256" key="4">
    <source>
        <dbReference type="ARBA" id="ARBA00023136"/>
    </source>
</evidence>
<evidence type="ECO:0000313" key="10">
    <source>
        <dbReference type="Proteomes" id="UP000799428"/>
    </source>
</evidence>
<comment type="subcellular location">
    <subcellularLocation>
        <location evidence="1">Membrane</location>
        <topology evidence="1">Multi-pass membrane protein</topology>
    </subcellularLocation>
</comment>
<comment type="similarity">
    <text evidence="5">Belongs to the SAT4 family.</text>
</comment>
<feature type="domain" description="Rhodopsin" evidence="8">
    <location>
        <begin position="27"/>
        <end position="270"/>
    </location>
</feature>